<evidence type="ECO:0000259" key="1">
    <source>
        <dbReference type="Pfam" id="PF05057"/>
    </source>
</evidence>
<reference evidence="2 3" key="1">
    <citation type="submission" date="2015-06" db="EMBL/GenBank/DDBJ databases">
        <title>Cloning and characterization of the uncialamcin biosynthetic gene cluster.</title>
        <authorList>
            <person name="Yan X."/>
            <person name="Huang T."/>
            <person name="Ge H."/>
            <person name="Shen B."/>
        </authorList>
    </citation>
    <scope>NUCLEOTIDE SEQUENCE [LARGE SCALE GENOMIC DNA]</scope>
    <source>
        <strain evidence="2 3">DCA2648</strain>
    </source>
</reference>
<dbReference type="AlphaFoldDB" id="A0A1Q4VEL0"/>
<gene>
    <name evidence="2" type="ORF">AB852_06425</name>
</gene>
<dbReference type="InterPro" id="IPR007751">
    <property type="entry name" value="DUF676_lipase-like"/>
</dbReference>
<proteinExistence type="predicted"/>
<sequence>MTSEDIPQQDWSLFGVENPPAPPAEPDHIVWDFPGGEAHVHLAPGPRVLRRPVIVSDGFNAGPSNFAALYDALERADFPFVTELHNRGYDLILLGYEDRAASILDNARVATECVFRAISERQGNARLAVGGFSMGGLITRYALAKLETQRMDHQTELYFSFDSPHRGASIPIALQALAHFLKPTAPKLSAQINSPAARQLLWRHIETVRAEPVEDPLRTEFLEALKRVGGWPMVPRKIGIANGRGDGTGIGVPAGEPALECTKGGFRPTTLRTQSPDNRVVLAHLKDYVREIDVRHRGLAAADGAPGGTLDSYDIAAKNLTKPLLGMAAVAHHPEVCFVPSGSAVDLRDIDDSTLYENLTDANREESGLDEIVFSNENTRHSRVTEQLGTWLLDRLPRH</sequence>
<dbReference type="Gene3D" id="3.40.50.1820">
    <property type="entry name" value="alpha/beta hydrolase"/>
    <property type="match status" value="1"/>
</dbReference>
<dbReference type="RefSeq" id="WP_073784469.1">
    <property type="nucleotide sequence ID" value="NZ_CP109290.1"/>
</dbReference>
<accession>A0A1Q4VEL0</accession>
<feature type="domain" description="DUF676" evidence="1">
    <location>
        <begin position="108"/>
        <end position="170"/>
    </location>
</feature>
<keyword evidence="3" id="KW-1185">Reference proteome</keyword>
<evidence type="ECO:0000313" key="2">
    <source>
        <dbReference type="EMBL" id="OKH96258.1"/>
    </source>
</evidence>
<dbReference type="Proteomes" id="UP000186455">
    <property type="component" value="Unassembled WGS sequence"/>
</dbReference>
<dbReference type="Pfam" id="PF05057">
    <property type="entry name" value="DUF676"/>
    <property type="match status" value="1"/>
</dbReference>
<dbReference type="EMBL" id="LFBV01000001">
    <property type="protein sequence ID" value="OKH96258.1"/>
    <property type="molecule type" value="Genomic_DNA"/>
</dbReference>
<protein>
    <recommendedName>
        <fullName evidence="1">DUF676 domain-containing protein</fullName>
    </recommendedName>
</protein>
<evidence type="ECO:0000313" key="3">
    <source>
        <dbReference type="Proteomes" id="UP000186455"/>
    </source>
</evidence>
<dbReference type="STRING" id="1048205.AB852_06425"/>
<dbReference type="SUPFAM" id="SSF53474">
    <property type="entry name" value="alpha/beta-Hydrolases"/>
    <property type="match status" value="1"/>
</dbReference>
<organism evidence="2 3">
    <name type="scientific">Streptomyces uncialis</name>
    <dbReference type="NCBI Taxonomy" id="1048205"/>
    <lineage>
        <taxon>Bacteria</taxon>
        <taxon>Bacillati</taxon>
        <taxon>Actinomycetota</taxon>
        <taxon>Actinomycetes</taxon>
        <taxon>Kitasatosporales</taxon>
        <taxon>Streptomycetaceae</taxon>
        <taxon>Streptomyces</taxon>
    </lineage>
</organism>
<comment type="caution">
    <text evidence="2">The sequence shown here is derived from an EMBL/GenBank/DDBJ whole genome shotgun (WGS) entry which is preliminary data.</text>
</comment>
<name>A0A1Q4VEL0_9ACTN</name>
<dbReference type="InterPro" id="IPR029058">
    <property type="entry name" value="AB_hydrolase_fold"/>
</dbReference>